<proteinExistence type="inferred from homology"/>
<evidence type="ECO:0000256" key="4">
    <source>
        <dbReference type="ARBA" id="ARBA00023163"/>
    </source>
</evidence>
<dbReference type="InterPro" id="IPR021627">
    <property type="entry name" value="Mediator_Med27"/>
</dbReference>
<evidence type="ECO:0000256" key="3">
    <source>
        <dbReference type="ARBA" id="ARBA00023015"/>
    </source>
</evidence>
<keyword evidence="3" id="KW-0805">Transcription regulation</keyword>
<evidence type="ECO:0000313" key="8">
    <source>
        <dbReference type="EMBL" id="OQE16713.1"/>
    </source>
</evidence>
<comment type="caution">
    <text evidence="8">The sequence shown here is derived from an EMBL/GenBank/DDBJ whole genome shotgun (WGS) entry which is preliminary data.</text>
</comment>
<accession>A0A1V6ST05</accession>
<gene>
    <name evidence="8" type="ORF">PENSTE_c023G09986</name>
</gene>
<dbReference type="STRING" id="303698.A0A1V6ST05"/>
<evidence type="ECO:0000256" key="7">
    <source>
        <dbReference type="SAM" id="MobiDB-lite"/>
    </source>
</evidence>
<evidence type="ECO:0000256" key="6">
    <source>
        <dbReference type="SAM" id="Coils"/>
    </source>
</evidence>
<name>A0A1V6ST05_9EURO</name>
<feature type="region of interest" description="Disordered" evidence="7">
    <location>
        <begin position="1"/>
        <end position="35"/>
    </location>
</feature>
<keyword evidence="5" id="KW-0539">Nucleus</keyword>
<comment type="similarity">
    <text evidence="2">Belongs to the Mediator complex subunit 27 family.</text>
</comment>
<organism evidence="8 9">
    <name type="scientific">Penicillium steckii</name>
    <dbReference type="NCBI Taxonomy" id="303698"/>
    <lineage>
        <taxon>Eukaryota</taxon>
        <taxon>Fungi</taxon>
        <taxon>Dikarya</taxon>
        <taxon>Ascomycota</taxon>
        <taxon>Pezizomycotina</taxon>
        <taxon>Eurotiomycetes</taxon>
        <taxon>Eurotiomycetidae</taxon>
        <taxon>Eurotiales</taxon>
        <taxon>Aspergillaceae</taxon>
        <taxon>Penicillium</taxon>
    </lineage>
</organism>
<dbReference type="GO" id="GO:0016592">
    <property type="term" value="C:mediator complex"/>
    <property type="evidence" value="ECO:0007669"/>
    <property type="project" value="InterPro"/>
</dbReference>
<dbReference type="EMBL" id="MLKD01000023">
    <property type="protein sequence ID" value="OQE16713.1"/>
    <property type="molecule type" value="Genomic_DNA"/>
</dbReference>
<comment type="subcellular location">
    <subcellularLocation>
        <location evidence="1">Nucleus</location>
    </subcellularLocation>
</comment>
<evidence type="ECO:0000256" key="2">
    <source>
        <dbReference type="ARBA" id="ARBA00008048"/>
    </source>
</evidence>
<sequence length="333" mass="37403">MSSLPSAPASVPVNPATAASGDIKQAEEPNQDVQMLNSANGEVPNVNWESELQLVSSLAKLQELERKVHELRQFLPEGLLEPLVPEKPAANSPSQLRHDLEQAARARLSGIKDFQTLWQGTDMRPVWDHVESRIKESNGDFIQPTGMWEKDYDVLLKELLKADKTKEEEIEQEQEKLERSKAQSSDEEWQTVLEKFTQRDVPGIRVVKGQDPFSLSVVLAKAGMIFSVKGAQEPNVSGVSEWQVVSQTPASRSPSKLEQAIQDCLNSRPRKWDISFVLDMISSYADIKQTPCIKCKNLTNNAAQLPTMRRFKPILSQNEPRTFEFDALHQSCA</sequence>
<feature type="coiled-coil region" evidence="6">
    <location>
        <begin position="156"/>
        <end position="190"/>
    </location>
</feature>
<evidence type="ECO:0000256" key="1">
    <source>
        <dbReference type="ARBA" id="ARBA00004123"/>
    </source>
</evidence>
<dbReference type="Proteomes" id="UP000191285">
    <property type="component" value="Unassembled WGS sequence"/>
</dbReference>
<feature type="compositionally biased region" description="Low complexity" evidence="7">
    <location>
        <begin position="1"/>
        <end position="20"/>
    </location>
</feature>
<evidence type="ECO:0000313" key="9">
    <source>
        <dbReference type="Proteomes" id="UP000191285"/>
    </source>
</evidence>
<reference evidence="9" key="1">
    <citation type="journal article" date="2017" name="Nat. Microbiol.">
        <title>Global analysis of biosynthetic gene clusters reveals vast potential of secondary metabolite production in Penicillium species.</title>
        <authorList>
            <person name="Nielsen J.C."/>
            <person name="Grijseels S."/>
            <person name="Prigent S."/>
            <person name="Ji B."/>
            <person name="Dainat J."/>
            <person name="Nielsen K.F."/>
            <person name="Frisvad J.C."/>
            <person name="Workman M."/>
            <person name="Nielsen J."/>
        </authorList>
    </citation>
    <scope>NUCLEOTIDE SEQUENCE [LARGE SCALE GENOMIC DNA]</scope>
    <source>
        <strain evidence="9">IBT 24891</strain>
    </source>
</reference>
<keyword evidence="6" id="KW-0175">Coiled coil</keyword>
<keyword evidence="9" id="KW-1185">Reference proteome</keyword>
<dbReference type="Pfam" id="PF11571">
    <property type="entry name" value="Med27"/>
    <property type="match status" value="1"/>
</dbReference>
<protein>
    <submittedName>
        <fullName evidence="8">Uncharacterized protein</fullName>
    </submittedName>
</protein>
<dbReference type="AlphaFoldDB" id="A0A1V6ST05"/>
<dbReference type="OrthoDB" id="10254221at2759"/>
<keyword evidence="4" id="KW-0804">Transcription</keyword>
<evidence type="ECO:0000256" key="5">
    <source>
        <dbReference type="ARBA" id="ARBA00023242"/>
    </source>
</evidence>